<comment type="caution">
    <text evidence="1">The sequence shown here is derived from an EMBL/GenBank/DDBJ whole genome shotgun (WGS) entry which is preliminary data.</text>
</comment>
<keyword evidence="1" id="KW-0808">Transferase</keyword>
<name>A0A7W7T0N4_9PSEU</name>
<dbReference type="EMBL" id="JACHJS010000001">
    <property type="protein sequence ID" value="MBB4963852.1"/>
    <property type="molecule type" value="Genomic_DNA"/>
</dbReference>
<accession>A0A7W7T0N4</accession>
<evidence type="ECO:0000313" key="1">
    <source>
        <dbReference type="EMBL" id="MBB4963852.1"/>
    </source>
</evidence>
<reference evidence="1 2" key="1">
    <citation type="submission" date="2020-08" db="EMBL/GenBank/DDBJ databases">
        <title>Sequencing the genomes of 1000 actinobacteria strains.</title>
        <authorList>
            <person name="Klenk H.-P."/>
        </authorList>
    </citation>
    <scope>NUCLEOTIDE SEQUENCE [LARGE SCALE GENOMIC DNA]</scope>
    <source>
        <strain evidence="1 2">DSM 45084</strain>
    </source>
</reference>
<gene>
    <name evidence="1" type="ORF">F4559_001211</name>
</gene>
<sequence length="105" mass="11139">MAATLAESYTLTRVASFVERVAVAVANAAVAVATETPENTERSRLRRALAARIAENRDGLDYAARFALLVARNPAIVLGSSDNDIQFTVNSVWDAVAGAEPPPQP</sequence>
<dbReference type="Proteomes" id="UP000542674">
    <property type="component" value="Unassembled WGS sequence"/>
</dbReference>
<evidence type="ECO:0000313" key="2">
    <source>
        <dbReference type="Proteomes" id="UP000542674"/>
    </source>
</evidence>
<dbReference type="AlphaFoldDB" id="A0A7W7T0N4"/>
<dbReference type="GO" id="GO:0016779">
    <property type="term" value="F:nucleotidyltransferase activity"/>
    <property type="evidence" value="ECO:0007669"/>
    <property type="project" value="UniProtKB-KW"/>
</dbReference>
<dbReference type="RefSeq" id="WP_184666596.1">
    <property type="nucleotide sequence ID" value="NZ_BAABAI010000034.1"/>
</dbReference>
<keyword evidence="1" id="KW-0548">Nucleotidyltransferase</keyword>
<organism evidence="1 2">
    <name type="scientific">Saccharothrix violaceirubra</name>
    <dbReference type="NCBI Taxonomy" id="413306"/>
    <lineage>
        <taxon>Bacteria</taxon>
        <taxon>Bacillati</taxon>
        <taxon>Actinomycetota</taxon>
        <taxon>Actinomycetes</taxon>
        <taxon>Pseudonocardiales</taxon>
        <taxon>Pseudonocardiaceae</taxon>
        <taxon>Saccharothrix</taxon>
    </lineage>
</organism>
<protein>
    <submittedName>
        <fullName evidence="1">2-C-methyl-D-erythritol 4-phosphate cytidylyltransferase</fullName>
    </submittedName>
</protein>
<keyword evidence="2" id="KW-1185">Reference proteome</keyword>
<proteinExistence type="predicted"/>